<evidence type="ECO:0000313" key="1">
    <source>
        <dbReference type="EMBL" id="KAG1815105.1"/>
    </source>
</evidence>
<protein>
    <submittedName>
        <fullName evidence="1">Uncharacterized protein</fullName>
    </submittedName>
</protein>
<dbReference type="Proteomes" id="UP000807769">
    <property type="component" value="Unassembled WGS sequence"/>
</dbReference>
<dbReference type="EMBL" id="JABBWG010000019">
    <property type="protein sequence ID" value="KAG1815105.1"/>
    <property type="molecule type" value="Genomic_DNA"/>
</dbReference>
<dbReference type="AlphaFoldDB" id="A0A9P7E9X0"/>
<organism evidence="1 2">
    <name type="scientific">Suillus subaureus</name>
    <dbReference type="NCBI Taxonomy" id="48587"/>
    <lineage>
        <taxon>Eukaryota</taxon>
        <taxon>Fungi</taxon>
        <taxon>Dikarya</taxon>
        <taxon>Basidiomycota</taxon>
        <taxon>Agaricomycotina</taxon>
        <taxon>Agaricomycetes</taxon>
        <taxon>Agaricomycetidae</taxon>
        <taxon>Boletales</taxon>
        <taxon>Suillineae</taxon>
        <taxon>Suillaceae</taxon>
        <taxon>Suillus</taxon>
    </lineage>
</organism>
<dbReference type="RefSeq" id="XP_041192242.1">
    <property type="nucleotide sequence ID" value="XM_041342759.1"/>
</dbReference>
<proteinExistence type="predicted"/>
<sequence length="124" mass="14080">MTLSLSADPVASVYSMTEVCNKGEVEIWVTGECVRYLQQPMSSVFWRTCLHVARRLWIGGGAFVVVKITLIHSRASTALFPLLTTFRQKLASGEFLDLTDSMHRIMMYWPRYRSGWSGSTMILP</sequence>
<keyword evidence="2" id="KW-1185">Reference proteome</keyword>
<dbReference type="GeneID" id="64636775"/>
<gene>
    <name evidence="1" type="ORF">BJ212DRAFT_255698</name>
</gene>
<accession>A0A9P7E9X0</accession>
<reference evidence="1" key="1">
    <citation type="journal article" date="2020" name="New Phytol.">
        <title>Comparative genomics reveals dynamic genome evolution in host specialist ectomycorrhizal fungi.</title>
        <authorList>
            <person name="Lofgren L.A."/>
            <person name="Nguyen N.H."/>
            <person name="Vilgalys R."/>
            <person name="Ruytinx J."/>
            <person name="Liao H.L."/>
            <person name="Branco S."/>
            <person name="Kuo A."/>
            <person name="LaButti K."/>
            <person name="Lipzen A."/>
            <person name="Andreopoulos W."/>
            <person name="Pangilinan J."/>
            <person name="Riley R."/>
            <person name="Hundley H."/>
            <person name="Na H."/>
            <person name="Barry K."/>
            <person name="Grigoriev I.V."/>
            <person name="Stajich J.E."/>
            <person name="Kennedy P.G."/>
        </authorList>
    </citation>
    <scope>NUCLEOTIDE SEQUENCE</scope>
    <source>
        <strain evidence="1">MN1</strain>
    </source>
</reference>
<evidence type="ECO:0000313" key="2">
    <source>
        <dbReference type="Proteomes" id="UP000807769"/>
    </source>
</evidence>
<name>A0A9P7E9X0_9AGAM</name>
<comment type="caution">
    <text evidence="1">The sequence shown here is derived from an EMBL/GenBank/DDBJ whole genome shotgun (WGS) entry which is preliminary data.</text>
</comment>